<organism evidence="2 3">
    <name type="scientific">Hydra vulgaris</name>
    <name type="common">Hydra</name>
    <name type="synonym">Hydra attenuata</name>
    <dbReference type="NCBI Taxonomy" id="6087"/>
    <lineage>
        <taxon>Eukaryota</taxon>
        <taxon>Metazoa</taxon>
        <taxon>Cnidaria</taxon>
        <taxon>Hydrozoa</taxon>
        <taxon>Hydroidolina</taxon>
        <taxon>Anthoathecata</taxon>
        <taxon>Aplanulata</taxon>
        <taxon>Hydridae</taxon>
        <taxon>Hydra</taxon>
    </lineage>
</organism>
<proteinExistence type="predicted"/>
<accession>A0ABM4B7I3</accession>
<keyword evidence="2" id="KW-1185">Reference proteome</keyword>
<feature type="domain" description="UspA" evidence="1">
    <location>
        <begin position="4"/>
        <end position="149"/>
    </location>
</feature>
<dbReference type="CDD" id="cd23659">
    <property type="entry name" value="USP_At3g01520-like"/>
    <property type="match status" value="1"/>
</dbReference>
<dbReference type="GeneID" id="100208283"/>
<gene>
    <name evidence="3" type="primary">LOC100208283</name>
</gene>
<dbReference type="Proteomes" id="UP001652625">
    <property type="component" value="Chromosome 01"/>
</dbReference>
<sequence length="152" mass="16928">MECRRVLIAVDGSDYAEKAFEFYVENIRKEKDFLILVHCATPPKLPLLSFSEPLALPADEWLNSIVTENKKSQTVMEKFELLCESIKIPKKTLIANGKPGQAIIETAKTEGANLIVMGTRGLNTMRRTFVGSVSDYVLHHSSIPVTIVPPKV</sequence>
<evidence type="ECO:0000259" key="1">
    <source>
        <dbReference type="Pfam" id="PF00582"/>
    </source>
</evidence>
<evidence type="ECO:0000313" key="3">
    <source>
        <dbReference type="RefSeq" id="XP_065644819.1"/>
    </source>
</evidence>
<evidence type="ECO:0000313" key="2">
    <source>
        <dbReference type="Proteomes" id="UP001652625"/>
    </source>
</evidence>
<dbReference type="Pfam" id="PF00582">
    <property type="entry name" value="Usp"/>
    <property type="match status" value="1"/>
</dbReference>
<reference evidence="3" key="2">
    <citation type="submission" date="2025-08" db="UniProtKB">
        <authorList>
            <consortium name="RefSeq"/>
        </authorList>
    </citation>
    <scope>IDENTIFICATION</scope>
</reference>
<name>A0ABM4B7I3_HYDVU</name>
<dbReference type="InterPro" id="IPR014729">
    <property type="entry name" value="Rossmann-like_a/b/a_fold"/>
</dbReference>
<reference evidence="2" key="1">
    <citation type="submission" date="2025-05" db="UniProtKB">
        <authorList>
            <consortium name="RefSeq"/>
        </authorList>
    </citation>
    <scope>NUCLEOTIDE SEQUENCE [LARGE SCALE GENOMIC DNA]</scope>
</reference>
<dbReference type="InterPro" id="IPR006016">
    <property type="entry name" value="UspA"/>
</dbReference>
<protein>
    <submittedName>
        <fullName evidence="3">Universal stress protein YxiE isoform X2</fullName>
    </submittedName>
</protein>
<dbReference type="SUPFAM" id="SSF52402">
    <property type="entry name" value="Adenine nucleotide alpha hydrolases-like"/>
    <property type="match status" value="1"/>
</dbReference>
<dbReference type="InterPro" id="IPR006015">
    <property type="entry name" value="Universal_stress_UspA"/>
</dbReference>
<dbReference type="PANTHER" id="PTHR46989:SF3">
    <property type="entry name" value="USPA DOMAIN-CONTAINING PROTEIN"/>
    <property type="match status" value="1"/>
</dbReference>
<dbReference type="Gene3D" id="3.40.50.620">
    <property type="entry name" value="HUPs"/>
    <property type="match status" value="1"/>
</dbReference>
<dbReference type="RefSeq" id="XP_065644819.1">
    <property type="nucleotide sequence ID" value="XM_065788747.1"/>
</dbReference>
<dbReference type="PANTHER" id="PTHR46989">
    <property type="entry name" value="USP DOMAIN-CONTAINING PROTEIN"/>
    <property type="match status" value="1"/>
</dbReference>
<dbReference type="PRINTS" id="PR01438">
    <property type="entry name" value="UNVRSLSTRESS"/>
</dbReference>